<dbReference type="InterPro" id="IPR023016">
    <property type="entry name" value="HisA/PriA"/>
</dbReference>
<feature type="region of interest" description="Phosphoribosyl-ATP pyrophosphohydrolase" evidence="19">
    <location>
        <begin position="325"/>
        <end position="409"/>
    </location>
</feature>
<dbReference type="NCBIfam" id="NF002747">
    <property type="entry name" value="PRK02759.1"/>
    <property type="match status" value="1"/>
</dbReference>
<dbReference type="CDD" id="cd11534">
    <property type="entry name" value="NTP-PPase_HisIE_like"/>
    <property type="match status" value="1"/>
</dbReference>
<accession>A0A9D1JX20</accession>
<comment type="similarity">
    <text evidence="9 19">In the N-terminal section; belongs to the PRA-CH family.</text>
</comment>
<dbReference type="InterPro" id="IPR038019">
    <property type="entry name" value="PRib_AMP_CycHydrolase_sf"/>
</dbReference>
<protein>
    <recommendedName>
        <fullName evidence="19">Histidine biosynthesis bifunctional protein HisIE</fullName>
    </recommendedName>
    <domain>
        <recommendedName>
            <fullName evidence="19">Phosphoribosyl-AMP cyclohydrolase</fullName>
            <shortName evidence="19">PRA-CH</shortName>
            <ecNumber evidence="19">3.5.4.19</ecNumber>
        </recommendedName>
    </domain>
    <domain>
        <recommendedName>
            <fullName evidence="19">Phosphoribosyl-ATP pyrophosphatase</fullName>
            <shortName evidence="19">PRA-PH</shortName>
            <ecNumber evidence="19">3.6.1.31</ecNumber>
        </recommendedName>
    </domain>
</protein>
<keyword evidence="16 19" id="KW-0368">Histidine biosynthesis</keyword>
<comment type="caution">
    <text evidence="22">The sequence shown here is derived from an EMBL/GenBank/DDBJ whole genome shotgun (WGS) entry which is preliminary data.</text>
</comment>
<dbReference type="GO" id="GO:0004636">
    <property type="term" value="F:phosphoribosyl-ATP diphosphatase activity"/>
    <property type="evidence" value="ECO:0007669"/>
    <property type="project" value="UniProtKB-UniRule"/>
</dbReference>
<evidence type="ECO:0000256" key="14">
    <source>
        <dbReference type="ARBA" id="ARBA00022801"/>
    </source>
</evidence>
<dbReference type="GO" id="GO:0000105">
    <property type="term" value="P:L-histidine biosynthetic process"/>
    <property type="evidence" value="ECO:0007669"/>
    <property type="project" value="UniProtKB-UniRule"/>
</dbReference>
<evidence type="ECO:0000256" key="1">
    <source>
        <dbReference type="ARBA" id="ARBA00000024"/>
    </source>
</evidence>
<feature type="region of interest" description="Phosphoribosyl-AMP cyclohydrolase" evidence="19">
    <location>
        <begin position="1"/>
        <end position="324"/>
    </location>
</feature>
<dbReference type="EC" id="3.6.1.31" evidence="19"/>
<evidence type="ECO:0000256" key="13">
    <source>
        <dbReference type="ARBA" id="ARBA00022741"/>
    </source>
</evidence>
<dbReference type="Pfam" id="PF00977">
    <property type="entry name" value="His_biosynth"/>
    <property type="match status" value="1"/>
</dbReference>
<evidence type="ECO:0000256" key="8">
    <source>
        <dbReference type="ARBA" id="ARBA00007731"/>
    </source>
</evidence>
<comment type="pathway">
    <text evidence="6 19">Amino-acid biosynthesis; L-histidine biosynthesis; L-histidine from 5-phospho-alpha-D-ribose 1-diphosphate: step 3/9.</text>
</comment>
<evidence type="ECO:0000256" key="5">
    <source>
        <dbReference type="ARBA" id="ARBA00005133"/>
    </source>
</evidence>
<dbReference type="GO" id="GO:0003949">
    <property type="term" value="F:1-(5-phosphoribosyl)-5-[(5-phosphoribosylamino)methylideneamino]imidazole-4-carboxamide isomerase activity"/>
    <property type="evidence" value="ECO:0007669"/>
    <property type="project" value="UniProtKB-EC"/>
</dbReference>
<sequence length="409" mass="46103">MIIPSIDLINSKAVQLRQGKEKVLERDDVLELAKYYARFGEIAVIDLDEAMGTGKNNEDIIAQICKIAPCRVGGGIRTTDKAKKMLAMGAKKIIIGTAANEDFLSKLPKDKVIVAIDSKYGNITIDGWKTDTQIKTQEYVKRFENLCSGFLYTIVEKEGMLEGTNLDAFRDIRKITDKPITAAGGITNIDEIKELEKLNISSQLGMSIYTGKIDLTEAFSSIINFEKCNNLVPTIVQDVKTKQVLMLAYSNPQSLKISLESGCATYFSRSRNELWTKGKTSGNTQELVGARFDCDADTILFKVNQKGSACHLGRFSCFEDKDFTLNELYDLILDRKEKLPQNSYTTKLFKNEFYLKRKIMEEAFECVNFELGDGLSWESADLMYHLMVFMAMHNVTFEDIVNNLSSRTK</sequence>
<evidence type="ECO:0000256" key="20">
    <source>
        <dbReference type="RuleBase" id="RU003657"/>
    </source>
</evidence>
<dbReference type="InterPro" id="IPR008179">
    <property type="entry name" value="HisE"/>
</dbReference>
<comment type="pathway">
    <text evidence="5">Amino-acid biosynthesis; L-histidine biosynthesis; L-histidine from 5-phospho-alpha-D-ribose 1-diphosphate: step 4/9.</text>
</comment>
<dbReference type="GO" id="GO:0005737">
    <property type="term" value="C:cytoplasm"/>
    <property type="evidence" value="ECO:0007669"/>
    <property type="project" value="UniProtKB-SubCell"/>
</dbReference>
<dbReference type="PANTHER" id="PTHR42945:SF1">
    <property type="entry name" value="HISTIDINE BIOSYNTHESIS BIFUNCTIONAL PROTEIN HIS7"/>
    <property type="match status" value="1"/>
</dbReference>
<evidence type="ECO:0000256" key="9">
    <source>
        <dbReference type="ARBA" id="ARBA00008299"/>
    </source>
</evidence>
<comment type="pathway">
    <text evidence="7 19">Amino-acid biosynthesis; L-histidine biosynthesis; L-histidine from 5-phospho-alpha-D-ribose 1-diphosphate: step 2/9.</text>
</comment>
<evidence type="ECO:0000256" key="16">
    <source>
        <dbReference type="ARBA" id="ARBA00023102"/>
    </source>
</evidence>
<dbReference type="FunFam" id="3.10.20.810:FF:000001">
    <property type="entry name" value="Histidine biosynthesis bifunctional protein HisIE"/>
    <property type="match status" value="1"/>
</dbReference>
<comment type="similarity">
    <text evidence="10 20">Belongs to the HisA/HisF family.</text>
</comment>
<dbReference type="InterPro" id="IPR023019">
    <property type="entry name" value="His_synth_HisIE"/>
</dbReference>
<organism evidence="22 23">
    <name type="scientific">Candidatus Galligastranaerophilus intestinavium</name>
    <dbReference type="NCBI Taxonomy" id="2840836"/>
    <lineage>
        <taxon>Bacteria</taxon>
        <taxon>Candidatus Galligastranaerophilus</taxon>
    </lineage>
</organism>
<keyword evidence="11 19" id="KW-0963">Cytoplasm</keyword>
<dbReference type="InterPro" id="IPR011060">
    <property type="entry name" value="RibuloseP-bd_barrel"/>
</dbReference>
<comment type="catalytic activity">
    <reaction evidence="2">
        <text>1-(5-phospho-beta-D-ribosyl)-5-[(5-phospho-beta-D-ribosylamino)methylideneamino]imidazole-4-carboxamide = 5-[(5-phospho-1-deoxy-D-ribulos-1-ylimino)methylamino]-1-(5-phospho-beta-D-ribosyl)imidazole-4-carboxamide</text>
        <dbReference type="Rhea" id="RHEA:15469"/>
        <dbReference type="ChEBI" id="CHEBI:58435"/>
        <dbReference type="ChEBI" id="CHEBI:58525"/>
        <dbReference type="EC" id="5.3.1.16"/>
    </reaction>
</comment>
<keyword evidence="14 19" id="KW-0378">Hydrolase</keyword>
<evidence type="ECO:0000256" key="17">
    <source>
        <dbReference type="ARBA" id="ARBA00023235"/>
    </source>
</evidence>
<comment type="catalytic activity">
    <reaction evidence="1 19">
        <text>1-(5-phospho-beta-D-ribosyl)-5'-AMP + H2O = 1-(5-phospho-beta-D-ribosyl)-5-[(5-phospho-beta-D-ribosylamino)methylideneamino]imidazole-4-carboxamide</text>
        <dbReference type="Rhea" id="RHEA:20049"/>
        <dbReference type="ChEBI" id="CHEBI:15377"/>
        <dbReference type="ChEBI" id="CHEBI:58435"/>
        <dbReference type="ChEBI" id="CHEBI:59457"/>
        <dbReference type="EC" id="3.5.4.19"/>
    </reaction>
</comment>
<feature type="domain" description="Phosphoribosyl-AMP cyclohydrolase" evidence="21">
    <location>
        <begin position="246"/>
        <end position="319"/>
    </location>
</feature>
<evidence type="ECO:0000256" key="19">
    <source>
        <dbReference type="HAMAP-Rule" id="MF_01019"/>
    </source>
</evidence>
<keyword evidence="12 19" id="KW-0028">Amino-acid biosynthesis</keyword>
<dbReference type="InterPro" id="IPR013785">
    <property type="entry name" value="Aldolase_TIM"/>
</dbReference>
<dbReference type="HAMAP" id="MF_01019">
    <property type="entry name" value="HisIE"/>
    <property type="match status" value="1"/>
</dbReference>
<dbReference type="EMBL" id="DVJQ01000028">
    <property type="protein sequence ID" value="HIS74019.1"/>
    <property type="molecule type" value="Genomic_DNA"/>
</dbReference>
<keyword evidence="13 19" id="KW-0547">Nucleotide-binding</keyword>
<comment type="subcellular location">
    <subcellularLocation>
        <location evidence="4 19">Cytoplasm</location>
    </subcellularLocation>
</comment>
<reference evidence="22" key="2">
    <citation type="journal article" date="2021" name="PeerJ">
        <title>Extensive microbial diversity within the chicken gut microbiome revealed by metagenomics and culture.</title>
        <authorList>
            <person name="Gilroy R."/>
            <person name="Ravi A."/>
            <person name="Getino M."/>
            <person name="Pursley I."/>
            <person name="Horton D.L."/>
            <person name="Alikhan N.F."/>
            <person name="Baker D."/>
            <person name="Gharbi K."/>
            <person name="Hall N."/>
            <person name="Watson M."/>
            <person name="Adriaenssens E.M."/>
            <person name="Foster-Nyarko E."/>
            <person name="Jarju S."/>
            <person name="Secka A."/>
            <person name="Antonio M."/>
            <person name="Oren A."/>
            <person name="Chaudhuri R.R."/>
            <person name="La Ragione R."/>
            <person name="Hildebrand F."/>
            <person name="Pallen M.J."/>
        </authorList>
    </citation>
    <scope>NUCLEOTIDE SEQUENCE</scope>
    <source>
        <strain evidence="22">CHK152-2871</strain>
    </source>
</reference>
<evidence type="ECO:0000313" key="22">
    <source>
        <dbReference type="EMBL" id="HIS74019.1"/>
    </source>
</evidence>
<dbReference type="InterPro" id="IPR021130">
    <property type="entry name" value="PRib-ATP_PPHydrolase-like"/>
</dbReference>
<comment type="catalytic activity">
    <reaction evidence="3 19">
        <text>1-(5-phospho-beta-D-ribosyl)-ATP + H2O = 1-(5-phospho-beta-D-ribosyl)-5'-AMP + diphosphate + H(+)</text>
        <dbReference type="Rhea" id="RHEA:22828"/>
        <dbReference type="ChEBI" id="CHEBI:15377"/>
        <dbReference type="ChEBI" id="CHEBI:15378"/>
        <dbReference type="ChEBI" id="CHEBI:33019"/>
        <dbReference type="ChEBI" id="CHEBI:59457"/>
        <dbReference type="ChEBI" id="CHEBI:73183"/>
        <dbReference type="EC" id="3.6.1.31"/>
    </reaction>
</comment>
<evidence type="ECO:0000313" key="23">
    <source>
        <dbReference type="Proteomes" id="UP000886865"/>
    </source>
</evidence>
<dbReference type="CDD" id="cd04732">
    <property type="entry name" value="HisA"/>
    <property type="match status" value="1"/>
</dbReference>
<dbReference type="SUPFAM" id="SSF101386">
    <property type="entry name" value="all-alpha NTP pyrophosphatases"/>
    <property type="match status" value="1"/>
</dbReference>
<evidence type="ECO:0000256" key="2">
    <source>
        <dbReference type="ARBA" id="ARBA00000901"/>
    </source>
</evidence>
<keyword evidence="15 19" id="KW-0067">ATP-binding</keyword>
<dbReference type="Gene3D" id="3.20.20.70">
    <property type="entry name" value="Aldolase class I"/>
    <property type="match status" value="1"/>
</dbReference>
<reference evidence="22" key="1">
    <citation type="submission" date="2020-10" db="EMBL/GenBank/DDBJ databases">
        <authorList>
            <person name="Gilroy R."/>
        </authorList>
    </citation>
    <scope>NUCLEOTIDE SEQUENCE</scope>
    <source>
        <strain evidence="22">CHK152-2871</strain>
    </source>
</reference>
<proteinExistence type="inferred from homology"/>
<gene>
    <name evidence="19" type="primary">hisI</name>
    <name evidence="19" type="synonym">hisIE</name>
    <name evidence="22" type="ORF">IAA86_03245</name>
</gene>
<evidence type="ECO:0000256" key="7">
    <source>
        <dbReference type="ARBA" id="ARBA00005204"/>
    </source>
</evidence>
<dbReference type="Proteomes" id="UP000886865">
    <property type="component" value="Unassembled WGS sequence"/>
</dbReference>
<evidence type="ECO:0000259" key="21">
    <source>
        <dbReference type="Pfam" id="PF01502"/>
    </source>
</evidence>
<keyword evidence="18 19" id="KW-0511">Multifunctional enzyme</keyword>
<evidence type="ECO:0000256" key="15">
    <source>
        <dbReference type="ARBA" id="ARBA00022840"/>
    </source>
</evidence>
<dbReference type="PANTHER" id="PTHR42945">
    <property type="entry name" value="HISTIDINE BIOSYNTHESIS BIFUNCTIONAL PROTEIN"/>
    <property type="match status" value="1"/>
</dbReference>
<dbReference type="SUPFAM" id="SSF141734">
    <property type="entry name" value="HisI-like"/>
    <property type="match status" value="1"/>
</dbReference>
<dbReference type="AlphaFoldDB" id="A0A9D1JX20"/>
<keyword evidence="17" id="KW-0413">Isomerase</keyword>
<evidence type="ECO:0000256" key="12">
    <source>
        <dbReference type="ARBA" id="ARBA00022605"/>
    </source>
</evidence>
<evidence type="ECO:0000256" key="3">
    <source>
        <dbReference type="ARBA" id="ARBA00001460"/>
    </source>
</evidence>
<name>A0A9D1JX20_9BACT</name>
<dbReference type="InterPro" id="IPR006062">
    <property type="entry name" value="His_biosynth"/>
</dbReference>
<dbReference type="Gene3D" id="1.10.287.1080">
    <property type="entry name" value="MazG-like"/>
    <property type="match status" value="1"/>
</dbReference>
<evidence type="ECO:0000256" key="6">
    <source>
        <dbReference type="ARBA" id="ARBA00005169"/>
    </source>
</evidence>
<evidence type="ECO:0000256" key="4">
    <source>
        <dbReference type="ARBA" id="ARBA00004496"/>
    </source>
</evidence>
<dbReference type="InterPro" id="IPR002496">
    <property type="entry name" value="PRib_AMP_CycHydrolase_dom"/>
</dbReference>
<evidence type="ECO:0000256" key="18">
    <source>
        <dbReference type="ARBA" id="ARBA00023268"/>
    </source>
</evidence>
<dbReference type="NCBIfam" id="TIGR03188">
    <property type="entry name" value="histidine_hisI"/>
    <property type="match status" value="1"/>
</dbReference>
<dbReference type="Pfam" id="PF01502">
    <property type="entry name" value="PRA-CH"/>
    <property type="match status" value="1"/>
</dbReference>
<dbReference type="Pfam" id="PF01503">
    <property type="entry name" value="PRA-PH"/>
    <property type="match status" value="1"/>
</dbReference>
<dbReference type="NCBIfam" id="NF000768">
    <property type="entry name" value="PRK00051.1"/>
    <property type="match status" value="1"/>
</dbReference>
<comment type="similarity">
    <text evidence="8 19">In the C-terminal section; belongs to the PRA-PH family.</text>
</comment>
<dbReference type="GO" id="GO:0004635">
    <property type="term" value="F:phosphoribosyl-AMP cyclohydrolase activity"/>
    <property type="evidence" value="ECO:0007669"/>
    <property type="project" value="UniProtKB-UniRule"/>
</dbReference>
<evidence type="ECO:0000256" key="11">
    <source>
        <dbReference type="ARBA" id="ARBA00022490"/>
    </source>
</evidence>
<dbReference type="SUPFAM" id="SSF51366">
    <property type="entry name" value="Ribulose-phoshate binding barrel"/>
    <property type="match status" value="1"/>
</dbReference>
<dbReference type="GO" id="GO:0005524">
    <property type="term" value="F:ATP binding"/>
    <property type="evidence" value="ECO:0007669"/>
    <property type="project" value="UniProtKB-KW"/>
</dbReference>
<dbReference type="EC" id="3.5.4.19" evidence="19"/>
<dbReference type="Gene3D" id="3.10.20.810">
    <property type="entry name" value="Phosphoribosyl-AMP cyclohydrolase"/>
    <property type="match status" value="1"/>
</dbReference>
<evidence type="ECO:0000256" key="10">
    <source>
        <dbReference type="ARBA" id="ARBA00009667"/>
    </source>
</evidence>